<keyword evidence="1" id="KW-0175">Coiled coil</keyword>
<proteinExistence type="predicted"/>
<dbReference type="SUPFAM" id="SSF52540">
    <property type="entry name" value="P-loop containing nucleoside triphosphate hydrolases"/>
    <property type="match status" value="2"/>
</dbReference>
<dbReference type="Gene3D" id="3.40.50.10810">
    <property type="entry name" value="Tandem AAA-ATPase domain"/>
    <property type="match status" value="1"/>
</dbReference>
<reference evidence="3" key="1">
    <citation type="journal article" date="2020" name="Nature">
        <title>Giant virus diversity and host interactions through global metagenomics.</title>
        <authorList>
            <person name="Schulz F."/>
            <person name="Roux S."/>
            <person name="Paez-Espino D."/>
            <person name="Jungbluth S."/>
            <person name="Walsh D.A."/>
            <person name="Denef V.J."/>
            <person name="McMahon K.D."/>
            <person name="Konstantinidis K.T."/>
            <person name="Eloe-Fadrosh E.A."/>
            <person name="Kyrpides N.C."/>
            <person name="Woyke T."/>
        </authorList>
    </citation>
    <scope>NUCLEOTIDE SEQUENCE</scope>
    <source>
        <strain evidence="3">GVMAG-S-3300011013-78</strain>
    </source>
</reference>
<dbReference type="PROSITE" id="PS51192">
    <property type="entry name" value="HELICASE_ATP_BIND_1"/>
    <property type="match status" value="1"/>
</dbReference>
<feature type="coiled-coil region" evidence="1">
    <location>
        <begin position="4"/>
        <end position="34"/>
    </location>
</feature>
<dbReference type="Pfam" id="PF00176">
    <property type="entry name" value="SNF2-rel_dom"/>
    <property type="match status" value="1"/>
</dbReference>
<dbReference type="SMART" id="SM00487">
    <property type="entry name" value="DEXDc"/>
    <property type="match status" value="1"/>
</dbReference>
<evidence type="ECO:0000256" key="1">
    <source>
        <dbReference type="SAM" id="Coils"/>
    </source>
</evidence>
<dbReference type="Pfam" id="PF00271">
    <property type="entry name" value="Helicase_C"/>
    <property type="match status" value="1"/>
</dbReference>
<organism evidence="3">
    <name type="scientific">viral metagenome</name>
    <dbReference type="NCBI Taxonomy" id="1070528"/>
    <lineage>
        <taxon>unclassified sequences</taxon>
        <taxon>metagenomes</taxon>
        <taxon>organismal metagenomes</taxon>
    </lineage>
</organism>
<evidence type="ECO:0000313" key="3">
    <source>
        <dbReference type="EMBL" id="QHU16317.1"/>
    </source>
</evidence>
<dbReference type="AlphaFoldDB" id="A0A6C0KHP8"/>
<evidence type="ECO:0000259" key="2">
    <source>
        <dbReference type="PROSITE" id="PS51192"/>
    </source>
</evidence>
<protein>
    <recommendedName>
        <fullName evidence="2">Helicase ATP-binding domain-containing protein</fullName>
    </recommendedName>
</protein>
<feature type="domain" description="Helicase ATP-binding" evidence="2">
    <location>
        <begin position="120"/>
        <end position="324"/>
    </location>
</feature>
<dbReference type="InterPro" id="IPR014001">
    <property type="entry name" value="Helicase_ATP-bd"/>
</dbReference>
<dbReference type="InterPro" id="IPR038718">
    <property type="entry name" value="SNF2-like_sf"/>
</dbReference>
<dbReference type="Gene3D" id="3.40.50.300">
    <property type="entry name" value="P-loop containing nucleotide triphosphate hydrolases"/>
    <property type="match status" value="1"/>
</dbReference>
<sequence length="1147" mass="134192">MTTKSKDKGEKQDLEELREEYKNLSDEDIDLDNTLYKNILNQLEILDKAQIQEETEFNYLYPNLNDSMFNVKIAEKQEFHELKTESKVYNVKKRSDELCNVSGNKEFELLPHQLFIHNYLSFQTPYNSLLLYHGLGTGKTCSAITVCEEMRDYLNQLGVTKRIIIVASLNVQDNFRLELFDKRKLQNINGIWNLNACSGNKYLKEINPMNMKGISKKDVIRQVNRIINQNYLFLGHEQFSNYIEKLYDSTKKNNINKEFSNRLIVIDEIHNIRTTRDSSNKRSVNNLLNLVKHTDNLKLLLLSATPMFNSQEEIIWLLNLMNLNDKRSDIKVSDVFDKDGFLIRDEEGREIGKELLIRKATGYISYLRGENPYTFPYRILPSMFMVEHTLRNYIQPRLQLNNAIILQPIDYLDLCITTIGNYQNKGYEYILQHNIDKLPKDDNGEKGLGYQVLNAPLQALNIVFPYDKLDKNEEFAYEELIGKRGLNRVMIYNTTTKNEFLYNDEILETYGPIFSLNLIGNYSSKIKFICESIKNSEGIVLIYSQYIDGGCIPMALALEEMGIHRLKNRNLFKTKRTSTIGNYIMITGDNLLSPQNKEEIDIATANNNKNGEKVKVIIISEAGSEGINLQNIRQIHIIDPWYNLSRIEQIIGRGVRNCSHKLLPFEQRNIEIYMYGTQLKNTEMESADMYVYRLAERKAIKIGQISRILKETSVDCLLGKNVLTESIMNQTVKLKLSTGITINYKVGDKPFSFVCDYLETCEYQCKPNKDITKVDITTYNETFFELNINVITNKIKNLFKDGYVFTKKDIIRRLNYHKEYPLTQINTALTKLVTNSTEYVFDHLERRGNLVNIGEYYMFQPIELNNENISYYDRSHPVAFKNKILDIKLPKKFKVIEDVNVIDIIKTHIKNAQKTHNLKTGRKEIEWYKVAGNQKNLILKYMSEIDYTNMIIEHILDTLEFNHKLQIYNYIFGKSKLTILEANIKKQMERNIIDLDNNKYILIGDVKENVIKYFVLNDKKFEKATHTQIETLLKYLIKNRKTDYNNIIGLMDNFKNSYVIFKFKNTTNPKDKGARCDQKGKLTILRLLNDIVGDETYTYDNTKDITNSKDICVLIEVILRYFDSIKKNNKFWFINFENTLLDKKIKK</sequence>
<dbReference type="GO" id="GO:0005524">
    <property type="term" value="F:ATP binding"/>
    <property type="evidence" value="ECO:0007669"/>
    <property type="project" value="InterPro"/>
</dbReference>
<accession>A0A6C0KHP8</accession>
<dbReference type="EMBL" id="MN740879">
    <property type="protein sequence ID" value="QHU16317.1"/>
    <property type="molecule type" value="Genomic_DNA"/>
</dbReference>
<dbReference type="InterPro" id="IPR001650">
    <property type="entry name" value="Helicase_C-like"/>
</dbReference>
<dbReference type="InterPro" id="IPR027417">
    <property type="entry name" value="P-loop_NTPase"/>
</dbReference>
<dbReference type="InterPro" id="IPR000330">
    <property type="entry name" value="SNF2_N"/>
</dbReference>
<name>A0A6C0KHP8_9ZZZZ</name>